<accession>A0ABM1ZBU9</accession>
<reference evidence="5" key="1">
    <citation type="journal article" date="2015" name="Proc. Natl. Acad. Sci. U.S.A.">
        <title>Genome sequence of the Asian Tiger mosquito, Aedes albopictus, reveals insights into its biology, genetics, and evolution.</title>
        <authorList>
            <person name="Chen X.G."/>
            <person name="Jiang X."/>
            <person name="Gu J."/>
            <person name="Xu M."/>
            <person name="Wu Y."/>
            <person name="Deng Y."/>
            <person name="Zhang C."/>
            <person name="Bonizzoni M."/>
            <person name="Dermauw W."/>
            <person name="Vontas J."/>
            <person name="Armbruster P."/>
            <person name="Huang X."/>
            <person name="Yang Y."/>
            <person name="Zhang H."/>
            <person name="He W."/>
            <person name="Peng H."/>
            <person name="Liu Y."/>
            <person name="Wu K."/>
            <person name="Chen J."/>
            <person name="Lirakis M."/>
            <person name="Topalis P."/>
            <person name="Van Leeuwen T."/>
            <person name="Hall A.B."/>
            <person name="Jiang X."/>
            <person name="Thorpe C."/>
            <person name="Mueller R.L."/>
            <person name="Sun C."/>
            <person name="Waterhouse R.M."/>
            <person name="Yan G."/>
            <person name="Tu Z.J."/>
            <person name="Fang X."/>
            <person name="James A.A."/>
        </authorList>
    </citation>
    <scope>NUCLEOTIDE SEQUENCE [LARGE SCALE GENOMIC DNA]</scope>
    <source>
        <strain evidence="5">Foshan</strain>
    </source>
</reference>
<dbReference type="PANTHER" id="PTHR10947:SF3">
    <property type="entry name" value="LEUCINE-RICH REPEAT-CONTAINING PROTEIN 47"/>
    <property type="match status" value="1"/>
</dbReference>
<dbReference type="InterPro" id="IPR032675">
    <property type="entry name" value="LRR_dom_sf"/>
</dbReference>
<dbReference type="InterPro" id="IPR001611">
    <property type="entry name" value="Leu-rich_rpt"/>
</dbReference>
<dbReference type="SMART" id="SM00369">
    <property type="entry name" value="LRR_TYP"/>
    <property type="match status" value="3"/>
</dbReference>
<sequence>MWHEVQLAKEENRRELVLSGAAIRKRFEENDGNLDETVYQLSALNLLDINDTPLRDISPKIANLEHLQSLILFRNQIASVPVEIGRLAALKVLDLSGNQIETLPIELGQLKALTTINLSGNKLKQVDLGQLEWLTVCNLSSNQLEEFPVLPCGKEAQHLAEVNLEKNHIKEIPVTLVNQTSLKTLNVADNKIELAPKFLVKCPKLKEINLKDNPLKDKRLKKLVEQCRSKQVLDYVEKNGYVAPKSETDTNAENSLPEPEPAPEVVDVRQRITIIKAPEDGRKVSFTAEAKSLRPYVAHCIVRDFDVGNMKKFLQLQNDLHDNECGKRELATIATHDLAKIKGNIRYRADLAEQIEITPLGAKVKSTAAKYYDGLKQQAEIIRKEKKRSTYSGVYKFINLLEGKVFVFFDDEEKVISLPPLTNCDETKISPETKQMLLEVTSSVSLEVCHRVMVALIKKMILMDVQVSRAAPEGKKKAKGAKGPSTTVLTYDRSVEMVIEQVRQYDAEGNFHSVFPGRADLVFPEEEKIDVEFK</sequence>
<keyword evidence="5" id="KW-1185">Reference proteome</keyword>
<dbReference type="Gene3D" id="3.80.10.10">
    <property type="entry name" value="Ribonuclease Inhibitor"/>
    <property type="match status" value="1"/>
</dbReference>
<dbReference type="GeneID" id="109421932"/>
<dbReference type="SUPFAM" id="SSF52058">
    <property type="entry name" value="L domain-like"/>
    <property type="match status" value="1"/>
</dbReference>
<dbReference type="Proteomes" id="UP000069940">
    <property type="component" value="Unassembled WGS sequence"/>
</dbReference>
<dbReference type="RefSeq" id="XP_062715663.1">
    <property type="nucleotide sequence ID" value="XM_062859679.1"/>
</dbReference>
<evidence type="ECO:0000313" key="5">
    <source>
        <dbReference type="Proteomes" id="UP000069940"/>
    </source>
</evidence>
<evidence type="ECO:0000259" key="3">
    <source>
        <dbReference type="SMART" id="SM00873"/>
    </source>
</evidence>
<dbReference type="InterPro" id="IPR045060">
    <property type="entry name" value="Phe-tRNA-ligase_IIc_bsu"/>
</dbReference>
<organism evidence="4 5">
    <name type="scientific">Aedes albopictus</name>
    <name type="common">Asian tiger mosquito</name>
    <name type="synonym">Stegomyia albopicta</name>
    <dbReference type="NCBI Taxonomy" id="7160"/>
    <lineage>
        <taxon>Eukaryota</taxon>
        <taxon>Metazoa</taxon>
        <taxon>Ecdysozoa</taxon>
        <taxon>Arthropoda</taxon>
        <taxon>Hexapoda</taxon>
        <taxon>Insecta</taxon>
        <taxon>Pterygota</taxon>
        <taxon>Neoptera</taxon>
        <taxon>Endopterygota</taxon>
        <taxon>Diptera</taxon>
        <taxon>Nematocera</taxon>
        <taxon>Culicoidea</taxon>
        <taxon>Culicidae</taxon>
        <taxon>Culicinae</taxon>
        <taxon>Aedini</taxon>
        <taxon>Aedes</taxon>
        <taxon>Stegomyia</taxon>
    </lineage>
</organism>
<dbReference type="Pfam" id="PF13855">
    <property type="entry name" value="LRR_8"/>
    <property type="match status" value="1"/>
</dbReference>
<keyword evidence="2" id="KW-0677">Repeat</keyword>
<protein>
    <recommendedName>
        <fullName evidence="3">B3/B4 tRNA-binding domain-containing protein</fullName>
    </recommendedName>
</protein>
<name>A0ABM1ZBU9_AEDAL</name>
<evidence type="ECO:0000256" key="2">
    <source>
        <dbReference type="ARBA" id="ARBA00022737"/>
    </source>
</evidence>
<dbReference type="InterPro" id="IPR020825">
    <property type="entry name" value="Phe-tRNA_synthase-like_B3/B4"/>
</dbReference>
<evidence type="ECO:0000313" key="4">
    <source>
        <dbReference type="EnsemblMetazoa" id="AALFPA23_017002.P24820"/>
    </source>
</evidence>
<feature type="domain" description="B3/B4 tRNA-binding" evidence="3">
    <location>
        <begin position="293"/>
        <end position="465"/>
    </location>
</feature>
<reference evidence="4" key="2">
    <citation type="submission" date="2025-05" db="UniProtKB">
        <authorList>
            <consortium name="EnsemblMetazoa"/>
        </authorList>
    </citation>
    <scope>IDENTIFICATION</scope>
    <source>
        <strain evidence="4">Foshan</strain>
    </source>
</reference>
<dbReference type="SMART" id="SM00873">
    <property type="entry name" value="B3_4"/>
    <property type="match status" value="1"/>
</dbReference>
<dbReference type="PROSITE" id="PS51450">
    <property type="entry name" value="LRR"/>
    <property type="match status" value="1"/>
</dbReference>
<dbReference type="PANTHER" id="PTHR10947">
    <property type="entry name" value="PHENYLALANYL-TRNA SYNTHETASE BETA CHAIN AND LEUCINE-RICH REPEAT-CONTAINING PROTEIN 47"/>
    <property type="match status" value="1"/>
</dbReference>
<dbReference type="InterPro" id="IPR003591">
    <property type="entry name" value="Leu-rich_rpt_typical-subtyp"/>
</dbReference>
<dbReference type="InterPro" id="IPR005146">
    <property type="entry name" value="B3/B4_tRNA-bd"/>
</dbReference>
<keyword evidence="1" id="KW-0433">Leucine-rich repeat</keyword>
<dbReference type="EnsemblMetazoa" id="AALFPA23_017002.R24820">
    <property type="protein sequence ID" value="AALFPA23_017002.P24820"/>
    <property type="gene ID" value="AALFPA23_017002"/>
</dbReference>
<evidence type="ECO:0000256" key="1">
    <source>
        <dbReference type="ARBA" id="ARBA00022614"/>
    </source>
</evidence>
<dbReference type="Gene3D" id="3.50.40.10">
    <property type="entry name" value="Phenylalanyl-trna Synthetase, Chain B, domain 3"/>
    <property type="match status" value="1"/>
</dbReference>
<proteinExistence type="predicted"/>